<dbReference type="Gene3D" id="2.40.50.100">
    <property type="match status" value="1"/>
</dbReference>
<dbReference type="Pfam" id="PF25954">
    <property type="entry name" value="Beta-barrel_RND_2"/>
    <property type="match status" value="1"/>
</dbReference>
<evidence type="ECO:0000256" key="6">
    <source>
        <dbReference type="SAM" id="Coils"/>
    </source>
</evidence>
<proteinExistence type="inferred from homology"/>
<organism evidence="9 10">
    <name type="scientific">Modicisalibacter ilicicola DSM 19980</name>
    <dbReference type="NCBI Taxonomy" id="1121942"/>
    <lineage>
        <taxon>Bacteria</taxon>
        <taxon>Pseudomonadati</taxon>
        <taxon>Pseudomonadota</taxon>
        <taxon>Gammaproteobacteria</taxon>
        <taxon>Oceanospirillales</taxon>
        <taxon>Halomonadaceae</taxon>
        <taxon>Modicisalibacter</taxon>
    </lineage>
</organism>
<dbReference type="SUPFAM" id="SSF111369">
    <property type="entry name" value="HlyD-like secretion proteins"/>
    <property type="match status" value="2"/>
</dbReference>
<dbReference type="EMBL" id="FQUJ01000025">
    <property type="protein sequence ID" value="SHF81921.1"/>
    <property type="molecule type" value="Genomic_DNA"/>
</dbReference>
<dbReference type="STRING" id="1121942.SAMN02745148_03608"/>
<protein>
    <submittedName>
        <fullName evidence="9">HlyD family secretion protein</fullName>
    </submittedName>
</protein>
<keyword evidence="3" id="KW-0732">Signal</keyword>
<feature type="coiled-coil region" evidence="6">
    <location>
        <begin position="157"/>
        <end position="184"/>
    </location>
</feature>
<keyword evidence="5 6" id="KW-0175">Coiled coil</keyword>
<dbReference type="PANTHER" id="PTHR32347:SF29">
    <property type="entry name" value="UPF0194 MEMBRANE PROTEIN YBHG"/>
    <property type="match status" value="1"/>
</dbReference>
<dbReference type="GO" id="GO:0042597">
    <property type="term" value="C:periplasmic space"/>
    <property type="evidence" value="ECO:0007669"/>
    <property type="project" value="UniProtKB-SubCell"/>
</dbReference>
<feature type="domain" description="YbhG-like alpha-helical hairpin" evidence="7">
    <location>
        <begin position="87"/>
        <end position="211"/>
    </location>
</feature>
<comment type="subcellular location">
    <subcellularLocation>
        <location evidence="1">Periplasm</location>
    </subcellularLocation>
</comment>
<evidence type="ECO:0000256" key="2">
    <source>
        <dbReference type="ARBA" id="ARBA00010602"/>
    </source>
</evidence>
<evidence type="ECO:0000256" key="5">
    <source>
        <dbReference type="ARBA" id="ARBA00023054"/>
    </source>
</evidence>
<name>A0A1M5ES32_9GAMM</name>
<evidence type="ECO:0000313" key="9">
    <source>
        <dbReference type="EMBL" id="SHF81921.1"/>
    </source>
</evidence>
<evidence type="ECO:0000259" key="8">
    <source>
        <dbReference type="Pfam" id="PF25954"/>
    </source>
</evidence>
<keyword evidence="4" id="KW-0574">Periplasm</keyword>
<dbReference type="AlphaFoldDB" id="A0A1M5ES32"/>
<sequence length="340" mass="37135">MQAVKRIIVAASALLVLAGAAGLGWKYLDWKYEGDLHEDHDRLELLGNVDVRQVNLAFKVPGRIAALTQEEGDAVAAGQVVASLERDDFDDEVRLAQARVERQAAALAALEAGTRSAEIDQVRALVAQRRAALRLAQATLDRQQALAARNVASHQIHDEAQARLDEARAQLRATMKTLELAEAGPRREDIDQARAQLNADLAALSLAQRRLTDATLIAPNDGVILTRVREPGAIVAPGETIYTLTLTSSVWVRTYVSEPELGHVRPGMPAEIRTDSGGVYRGQVGFISPRAEFTPKTVETRELRTSLVYRLRVIVEDPDDGLRQGMPVTVILQPNQEAES</sequence>
<feature type="domain" description="CusB-like beta-barrel" evidence="8">
    <location>
        <begin position="249"/>
        <end position="334"/>
    </location>
</feature>
<dbReference type="Gene3D" id="1.10.287.470">
    <property type="entry name" value="Helix hairpin bin"/>
    <property type="match status" value="1"/>
</dbReference>
<reference evidence="9 10" key="1">
    <citation type="submission" date="2016-11" db="EMBL/GenBank/DDBJ databases">
        <authorList>
            <person name="Jaros S."/>
            <person name="Januszkiewicz K."/>
            <person name="Wedrychowicz H."/>
        </authorList>
    </citation>
    <scope>NUCLEOTIDE SEQUENCE [LARGE SCALE GENOMIC DNA]</scope>
    <source>
        <strain evidence="9 10">DSM 19980</strain>
    </source>
</reference>
<dbReference type="Pfam" id="PF25881">
    <property type="entry name" value="HH_YBHG"/>
    <property type="match status" value="1"/>
</dbReference>
<dbReference type="Gene3D" id="2.40.30.170">
    <property type="match status" value="1"/>
</dbReference>
<gene>
    <name evidence="9" type="ORF">SAMN02745148_03608</name>
</gene>
<dbReference type="InterPro" id="IPR058792">
    <property type="entry name" value="Beta-barrel_RND_2"/>
</dbReference>
<evidence type="ECO:0000256" key="3">
    <source>
        <dbReference type="ARBA" id="ARBA00022729"/>
    </source>
</evidence>
<dbReference type="RefSeq" id="WP_072825512.1">
    <property type="nucleotide sequence ID" value="NZ_FQUJ01000025.1"/>
</dbReference>
<accession>A0A1M5ES32</accession>
<dbReference type="InterPro" id="IPR050465">
    <property type="entry name" value="UPF0194_transport"/>
</dbReference>
<evidence type="ECO:0000259" key="7">
    <source>
        <dbReference type="Pfam" id="PF25881"/>
    </source>
</evidence>
<dbReference type="PANTHER" id="PTHR32347">
    <property type="entry name" value="EFFLUX SYSTEM COMPONENT YKNX-RELATED"/>
    <property type="match status" value="1"/>
</dbReference>
<dbReference type="Proteomes" id="UP000184346">
    <property type="component" value="Unassembled WGS sequence"/>
</dbReference>
<comment type="similarity">
    <text evidence="2">Belongs to the UPF0194 family.</text>
</comment>
<dbReference type="InterPro" id="IPR059052">
    <property type="entry name" value="HH_YbhG-like"/>
</dbReference>
<evidence type="ECO:0000256" key="4">
    <source>
        <dbReference type="ARBA" id="ARBA00022764"/>
    </source>
</evidence>
<evidence type="ECO:0000313" key="10">
    <source>
        <dbReference type="Proteomes" id="UP000184346"/>
    </source>
</evidence>
<evidence type="ECO:0000256" key="1">
    <source>
        <dbReference type="ARBA" id="ARBA00004418"/>
    </source>
</evidence>
<keyword evidence="10" id="KW-1185">Reference proteome</keyword>